<evidence type="ECO:0000313" key="1">
    <source>
        <dbReference type="EMBL" id="CAB4627269.1"/>
    </source>
</evidence>
<dbReference type="EMBL" id="CAEZVJ010000046">
    <property type="protein sequence ID" value="CAB4627269.1"/>
    <property type="molecule type" value="Genomic_DNA"/>
</dbReference>
<proteinExistence type="predicted"/>
<accession>A0A6J6ISZ9</accession>
<sequence>MQVRIKRKHQASSRLLRAPAARTKLNISPKRFAYRHDLHKENLGAMLDKLP</sequence>
<reference evidence="1" key="1">
    <citation type="submission" date="2020-05" db="EMBL/GenBank/DDBJ databases">
        <authorList>
            <person name="Chiriac C."/>
            <person name="Salcher M."/>
            <person name="Ghai R."/>
            <person name="Kavagutti S V."/>
        </authorList>
    </citation>
    <scope>NUCLEOTIDE SEQUENCE</scope>
</reference>
<protein>
    <submittedName>
        <fullName evidence="1">Unannotated protein</fullName>
    </submittedName>
</protein>
<dbReference type="AlphaFoldDB" id="A0A6J6ISZ9"/>
<gene>
    <name evidence="1" type="ORF">UFOPK1961_00541</name>
</gene>
<organism evidence="1">
    <name type="scientific">freshwater metagenome</name>
    <dbReference type="NCBI Taxonomy" id="449393"/>
    <lineage>
        <taxon>unclassified sequences</taxon>
        <taxon>metagenomes</taxon>
        <taxon>ecological metagenomes</taxon>
    </lineage>
</organism>
<name>A0A6J6ISZ9_9ZZZZ</name>